<dbReference type="Proteomes" id="UP000886595">
    <property type="component" value="Unassembled WGS sequence"/>
</dbReference>
<comment type="caution">
    <text evidence="2">The sequence shown here is derived from an EMBL/GenBank/DDBJ whole genome shotgun (WGS) entry which is preliminary data.</text>
</comment>
<dbReference type="EMBL" id="JAAMPC010000007">
    <property type="protein sequence ID" value="KAG2303301.1"/>
    <property type="molecule type" value="Genomic_DNA"/>
</dbReference>
<gene>
    <name evidence="2" type="ORF">Bca52824_031952</name>
</gene>
<evidence type="ECO:0000256" key="1">
    <source>
        <dbReference type="SAM" id="MobiDB-lite"/>
    </source>
</evidence>
<name>A0A8X7V741_BRACI</name>
<reference evidence="2 3" key="1">
    <citation type="submission" date="2020-02" db="EMBL/GenBank/DDBJ databases">
        <authorList>
            <person name="Ma Q."/>
            <person name="Huang Y."/>
            <person name="Song X."/>
            <person name="Pei D."/>
        </authorList>
    </citation>
    <scope>NUCLEOTIDE SEQUENCE [LARGE SCALE GENOMIC DNA]</scope>
    <source>
        <strain evidence="2">Sxm20200214</strain>
        <tissue evidence="2">Leaf</tissue>
    </source>
</reference>
<evidence type="ECO:0000313" key="2">
    <source>
        <dbReference type="EMBL" id="KAG2303301.1"/>
    </source>
</evidence>
<sequence>MTMVMMKRKGMDMIVIADSWTVGVTAPVASPSSSDDKLFPRSTCKRERSRKRSQAITDLEITIAVDLLDDAGEEEKEMAEE</sequence>
<organism evidence="2 3">
    <name type="scientific">Brassica carinata</name>
    <name type="common">Ethiopian mustard</name>
    <name type="synonym">Abyssinian cabbage</name>
    <dbReference type="NCBI Taxonomy" id="52824"/>
    <lineage>
        <taxon>Eukaryota</taxon>
        <taxon>Viridiplantae</taxon>
        <taxon>Streptophyta</taxon>
        <taxon>Embryophyta</taxon>
        <taxon>Tracheophyta</taxon>
        <taxon>Spermatophyta</taxon>
        <taxon>Magnoliopsida</taxon>
        <taxon>eudicotyledons</taxon>
        <taxon>Gunneridae</taxon>
        <taxon>Pentapetalae</taxon>
        <taxon>rosids</taxon>
        <taxon>malvids</taxon>
        <taxon>Brassicales</taxon>
        <taxon>Brassicaceae</taxon>
        <taxon>Brassiceae</taxon>
        <taxon>Brassica</taxon>
    </lineage>
</organism>
<feature type="region of interest" description="Disordered" evidence="1">
    <location>
        <begin position="27"/>
        <end position="52"/>
    </location>
</feature>
<dbReference type="AlphaFoldDB" id="A0A8X7V741"/>
<accession>A0A8X7V741</accession>
<keyword evidence="3" id="KW-1185">Reference proteome</keyword>
<protein>
    <submittedName>
        <fullName evidence="2">Uncharacterized protein</fullName>
    </submittedName>
</protein>
<proteinExistence type="predicted"/>
<evidence type="ECO:0000313" key="3">
    <source>
        <dbReference type="Proteomes" id="UP000886595"/>
    </source>
</evidence>